<dbReference type="InterPro" id="IPR008322">
    <property type="entry name" value="UPF0261"/>
</dbReference>
<dbReference type="PANTHER" id="PTHR31862">
    <property type="entry name" value="UPF0261 DOMAIN PROTEIN (AFU_ORTHOLOGUE AFUA_1G10120)"/>
    <property type="match status" value="1"/>
</dbReference>
<name>A0A9W9TXM2_PENCI</name>
<evidence type="ECO:0000259" key="3">
    <source>
        <dbReference type="Pfam" id="PF23189"/>
    </source>
</evidence>
<feature type="domain" description="UPF0261" evidence="3">
    <location>
        <begin position="223"/>
        <end position="440"/>
    </location>
</feature>
<dbReference type="Gene3D" id="3.40.50.12020">
    <property type="entry name" value="Uncharacterised protein family UPF0261, NN domain"/>
    <property type="match status" value="1"/>
</dbReference>
<dbReference type="PIRSF" id="PIRSF033271">
    <property type="entry name" value="UCP033271"/>
    <property type="match status" value="1"/>
</dbReference>
<dbReference type="InterPro" id="IPR044122">
    <property type="entry name" value="UPF0261_N"/>
</dbReference>
<evidence type="ECO:0000259" key="2">
    <source>
        <dbReference type="Pfam" id="PF06792"/>
    </source>
</evidence>
<dbReference type="InterPro" id="IPR056778">
    <property type="entry name" value="UPF0261_C"/>
</dbReference>
<protein>
    <submittedName>
        <fullName evidence="4">Uncharacterized protein</fullName>
    </submittedName>
</protein>
<dbReference type="PANTHER" id="PTHR31862:SF1">
    <property type="entry name" value="UPF0261 DOMAIN PROTEIN (AFU_ORTHOLOGUE AFUA_1G10120)"/>
    <property type="match status" value="1"/>
</dbReference>
<dbReference type="NCBIfam" id="NF002674">
    <property type="entry name" value="PRK02399.1-2"/>
    <property type="match status" value="1"/>
</dbReference>
<reference evidence="4" key="2">
    <citation type="journal article" date="2023" name="IMA Fungus">
        <title>Comparative genomic study of the Penicillium genus elucidates a diverse pangenome and 15 lateral gene transfer events.</title>
        <authorList>
            <person name="Petersen C."/>
            <person name="Sorensen T."/>
            <person name="Nielsen M.R."/>
            <person name="Sondergaard T.E."/>
            <person name="Sorensen J.L."/>
            <person name="Fitzpatrick D.A."/>
            <person name="Frisvad J.C."/>
            <person name="Nielsen K.L."/>
        </authorList>
    </citation>
    <scope>NUCLEOTIDE SEQUENCE</scope>
    <source>
        <strain evidence="4">IBT 23319</strain>
    </source>
</reference>
<feature type="region of interest" description="Disordered" evidence="1">
    <location>
        <begin position="63"/>
        <end position="82"/>
    </location>
</feature>
<dbReference type="Pfam" id="PF23189">
    <property type="entry name" value="UPF0261_C"/>
    <property type="match status" value="1"/>
</dbReference>
<dbReference type="RefSeq" id="XP_056506164.1">
    <property type="nucleotide sequence ID" value="XM_056640407.1"/>
</dbReference>
<organism evidence="4 5">
    <name type="scientific">Penicillium citrinum</name>
    <dbReference type="NCBI Taxonomy" id="5077"/>
    <lineage>
        <taxon>Eukaryota</taxon>
        <taxon>Fungi</taxon>
        <taxon>Dikarya</taxon>
        <taxon>Ascomycota</taxon>
        <taxon>Pezizomycotina</taxon>
        <taxon>Eurotiomycetes</taxon>
        <taxon>Eurotiomycetidae</taxon>
        <taxon>Eurotiales</taxon>
        <taxon>Aspergillaceae</taxon>
        <taxon>Penicillium</taxon>
    </lineage>
</organism>
<evidence type="ECO:0000256" key="1">
    <source>
        <dbReference type="SAM" id="MobiDB-lite"/>
    </source>
</evidence>
<accession>A0A9W9TXM2</accession>
<dbReference type="InterPro" id="IPR051353">
    <property type="entry name" value="Tobamovirus_resist_UPF0261"/>
</dbReference>
<dbReference type="OrthoDB" id="10264588at2759"/>
<reference evidence="4" key="1">
    <citation type="submission" date="2022-11" db="EMBL/GenBank/DDBJ databases">
        <authorList>
            <person name="Petersen C."/>
        </authorList>
    </citation>
    <scope>NUCLEOTIDE SEQUENCE</scope>
    <source>
        <strain evidence="4">IBT 23319</strain>
    </source>
</reference>
<dbReference type="AlphaFoldDB" id="A0A9W9TXM2"/>
<dbReference type="Gene3D" id="3.40.50.12030">
    <property type="entry name" value="Uncharacterised protein family UPF0261, NC domain"/>
    <property type="match status" value="1"/>
</dbReference>
<sequence length="450" mass="48620">MTTNTTPTILLLGTCDTKLQELLYTKSSIMSQSPNNLKVIIMDIGRNPSSSPEVGITQSNLLKTPLQEPPPPKAQGDPTSEQQHKILNTLDRDTYIKALSRYAADHICQLYRERQIHAVLGIGGSCGTALATSAMRDGLPVGFPKLMVSTMVSGDVSPYIGETDIGMMYSVVDIAGRNRVLDTVLRNAGSAIAGMARSFFESSFESEETSDIAAGSGTGSTVRIGISMFGVTTPAVTAARKHLEFILPGCEVYVFHATGSGGRAMERLTNEGQLDAILDLTTTEIADEVVGGVLSAGPRRLISATERDIPRVVSVGACDMVNFGTFESVPEKFINASRIFHKHNPTVTIMRTTAEECRDIASLLVKNIRGASWTKVLLPVGGVSMVDTPGQPFWNPEVDQVLFSTLEEGLRGSGIDIIRDERDINHTEFAVLAAEMLRDLIKVKDRETTT</sequence>
<evidence type="ECO:0000313" key="4">
    <source>
        <dbReference type="EMBL" id="KAJ5243160.1"/>
    </source>
</evidence>
<feature type="domain" description="UPF0261" evidence="2">
    <location>
        <begin position="7"/>
        <end position="198"/>
    </location>
</feature>
<proteinExistence type="predicted"/>
<dbReference type="Proteomes" id="UP001147733">
    <property type="component" value="Unassembled WGS sequence"/>
</dbReference>
<keyword evidence="5" id="KW-1185">Reference proteome</keyword>
<dbReference type="EMBL" id="JAPQKT010000001">
    <property type="protein sequence ID" value="KAJ5243160.1"/>
    <property type="molecule type" value="Genomic_DNA"/>
</dbReference>
<comment type="caution">
    <text evidence="4">The sequence shown here is derived from an EMBL/GenBank/DDBJ whole genome shotgun (WGS) entry which is preliminary data.</text>
</comment>
<dbReference type="Pfam" id="PF06792">
    <property type="entry name" value="UPF0261"/>
    <property type="match status" value="1"/>
</dbReference>
<gene>
    <name evidence="4" type="ORF">N7469_001487</name>
</gene>
<dbReference type="CDD" id="cd15488">
    <property type="entry name" value="Tm-1-like"/>
    <property type="match status" value="1"/>
</dbReference>
<dbReference type="GeneID" id="81379574"/>
<evidence type="ECO:0000313" key="5">
    <source>
        <dbReference type="Proteomes" id="UP001147733"/>
    </source>
</evidence>